<protein>
    <submittedName>
        <fullName evidence="6">HTH-type transcriptional regulator LeuO</fullName>
    </submittedName>
</protein>
<evidence type="ECO:0000256" key="3">
    <source>
        <dbReference type="ARBA" id="ARBA00023125"/>
    </source>
</evidence>
<dbReference type="EMBL" id="FWFZ01000001">
    <property type="protein sequence ID" value="SLN17518.1"/>
    <property type="molecule type" value="Genomic_DNA"/>
</dbReference>
<organism evidence="6 7">
    <name type="scientific">Roseisalinus antarcticus</name>
    <dbReference type="NCBI Taxonomy" id="254357"/>
    <lineage>
        <taxon>Bacteria</taxon>
        <taxon>Pseudomonadati</taxon>
        <taxon>Pseudomonadota</taxon>
        <taxon>Alphaproteobacteria</taxon>
        <taxon>Rhodobacterales</taxon>
        <taxon>Roseobacteraceae</taxon>
        <taxon>Roseisalinus</taxon>
    </lineage>
</organism>
<dbReference type="InterPro" id="IPR005119">
    <property type="entry name" value="LysR_subst-bd"/>
</dbReference>
<comment type="similarity">
    <text evidence="1">Belongs to the LysR transcriptional regulatory family.</text>
</comment>
<name>A0A1Y5RHW4_9RHOB</name>
<dbReference type="GO" id="GO:0003677">
    <property type="term" value="F:DNA binding"/>
    <property type="evidence" value="ECO:0007669"/>
    <property type="project" value="UniProtKB-KW"/>
</dbReference>
<dbReference type="Gene3D" id="3.40.190.10">
    <property type="entry name" value="Periplasmic binding protein-like II"/>
    <property type="match status" value="2"/>
</dbReference>
<keyword evidence="4" id="KW-0804">Transcription</keyword>
<dbReference type="InterPro" id="IPR000847">
    <property type="entry name" value="LysR_HTH_N"/>
</dbReference>
<proteinExistence type="inferred from homology"/>
<dbReference type="InterPro" id="IPR036388">
    <property type="entry name" value="WH-like_DNA-bd_sf"/>
</dbReference>
<dbReference type="InterPro" id="IPR036390">
    <property type="entry name" value="WH_DNA-bd_sf"/>
</dbReference>
<dbReference type="InterPro" id="IPR050389">
    <property type="entry name" value="LysR-type_TF"/>
</dbReference>
<evidence type="ECO:0000313" key="6">
    <source>
        <dbReference type="EMBL" id="SLN17518.1"/>
    </source>
</evidence>
<dbReference type="SUPFAM" id="SSF46785">
    <property type="entry name" value="Winged helix' DNA-binding domain"/>
    <property type="match status" value="1"/>
</dbReference>
<evidence type="ECO:0000256" key="4">
    <source>
        <dbReference type="ARBA" id="ARBA00023163"/>
    </source>
</evidence>
<dbReference type="CDD" id="cd08417">
    <property type="entry name" value="PBP2_Nitroaromatics_like"/>
    <property type="match status" value="1"/>
</dbReference>
<evidence type="ECO:0000259" key="5">
    <source>
        <dbReference type="PROSITE" id="PS50931"/>
    </source>
</evidence>
<reference evidence="6 7" key="1">
    <citation type="submission" date="2017-03" db="EMBL/GenBank/DDBJ databases">
        <authorList>
            <person name="Afonso C.L."/>
            <person name="Miller P.J."/>
            <person name="Scott M.A."/>
            <person name="Spackman E."/>
            <person name="Goraichik I."/>
            <person name="Dimitrov K.M."/>
            <person name="Suarez D.L."/>
            <person name="Swayne D.E."/>
        </authorList>
    </citation>
    <scope>NUCLEOTIDE SEQUENCE [LARGE SCALE GENOMIC DNA]</scope>
    <source>
        <strain evidence="6 7">CECT 7023</strain>
    </source>
</reference>
<keyword evidence="2" id="KW-0805">Transcription regulation</keyword>
<evidence type="ECO:0000313" key="7">
    <source>
        <dbReference type="Proteomes" id="UP000193900"/>
    </source>
</evidence>
<dbReference type="PANTHER" id="PTHR30118:SF15">
    <property type="entry name" value="TRANSCRIPTIONAL REGULATORY PROTEIN"/>
    <property type="match status" value="1"/>
</dbReference>
<dbReference type="Pfam" id="PF00126">
    <property type="entry name" value="HTH_1"/>
    <property type="match status" value="1"/>
</dbReference>
<dbReference type="PROSITE" id="PS50931">
    <property type="entry name" value="HTH_LYSR"/>
    <property type="match status" value="1"/>
</dbReference>
<dbReference type="GO" id="GO:0003700">
    <property type="term" value="F:DNA-binding transcription factor activity"/>
    <property type="evidence" value="ECO:0007669"/>
    <property type="project" value="InterPro"/>
</dbReference>
<dbReference type="Gene3D" id="1.10.10.10">
    <property type="entry name" value="Winged helix-like DNA-binding domain superfamily/Winged helix DNA-binding domain"/>
    <property type="match status" value="1"/>
</dbReference>
<keyword evidence="7" id="KW-1185">Reference proteome</keyword>
<dbReference type="AlphaFoldDB" id="A0A1Y5RHW4"/>
<accession>A0A1Y5RHW4</accession>
<dbReference type="SUPFAM" id="SSF53850">
    <property type="entry name" value="Periplasmic binding protein-like II"/>
    <property type="match status" value="1"/>
</dbReference>
<feature type="domain" description="HTH lysR-type" evidence="5">
    <location>
        <begin position="9"/>
        <end position="66"/>
    </location>
</feature>
<evidence type="ECO:0000256" key="1">
    <source>
        <dbReference type="ARBA" id="ARBA00009437"/>
    </source>
</evidence>
<evidence type="ECO:0000256" key="2">
    <source>
        <dbReference type="ARBA" id="ARBA00023015"/>
    </source>
</evidence>
<dbReference type="InterPro" id="IPR037402">
    <property type="entry name" value="YidZ_PBP2"/>
</dbReference>
<dbReference type="Pfam" id="PF03466">
    <property type="entry name" value="LysR_substrate"/>
    <property type="match status" value="1"/>
</dbReference>
<keyword evidence="3" id="KW-0238">DNA-binding</keyword>
<sequence length="320" mass="35179">MNQIQLHRLDLNLLVTFEALMDERSVVRAADRLGKTPSAVSHALGRLRDQLGDPLLVKVGGKMQPSPFALQLIEDVRPILRRIERVVQPAATFEPETSHRVFRIAIPSSIAVVSEILARVNAAAPNVGVDWIPASPKLYGQVIDEQVDMALLGADVARPDGVAEQLLPPMRRYVFARRGHPALADWGADAWRFWPHVMVGMSQAARQTVEERASVLGIERRVGARIPDFAGVAPLLARTNMIANQLPVFMAGDIERFDLAVLQPPVALPDLTMRFFWSARLSADSANRWIRGIVINAFREVATQAEGAVAERLHGVGPEG</sequence>
<gene>
    <name evidence="6" type="primary">leuO_1</name>
    <name evidence="6" type="ORF">ROA7023_00314</name>
</gene>
<dbReference type="Proteomes" id="UP000193900">
    <property type="component" value="Unassembled WGS sequence"/>
</dbReference>
<dbReference type="PANTHER" id="PTHR30118">
    <property type="entry name" value="HTH-TYPE TRANSCRIPTIONAL REGULATOR LEUO-RELATED"/>
    <property type="match status" value="1"/>
</dbReference>